<dbReference type="VEuPathDB" id="TrichDB:TVAG_433170"/>
<proteinExistence type="predicted"/>
<evidence type="ECO:0000313" key="2">
    <source>
        <dbReference type="Proteomes" id="UP000001542"/>
    </source>
</evidence>
<dbReference type="EMBL" id="DS113205">
    <property type="protein sequence ID" value="EAY19721.1"/>
    <property type="molecule type" value="Genomic_DNA"/>
</dbReference>
<gene>
    <name evidence="1" type="ORF">TVAG_433170</name>
</gene>
<dbReference type="SMR" id="A2DIV8"/>
<reference evidence="1" key="1">
    <citation type="submission" date="2006-10" db="EMBL/GenBank/DDBJ databases">
        <authorList>
            <person name="Amadeo P."/>
            <person name="Zhao Q."/>
            <person name="Wortman J."/>
            <person name="Fraser-Liggett C."/>
            <person name="Carlton J."/>
        </authorList>
    </citation>
    <scope>NUCLEOTIDE SEQUENCE</scope>
    <source>
        <strain evidence="1">G3</strain>
    </source>
</reference>
<dbReference type="InParanoid" id="A2DIV8"/>
<reference evidence="1" key="2">
    <citation type="journal article" date="2007" name="Science">
        <title>Draft genome sequence of the sexually transmitted pathogen Trichomonas vaginalis.</title>
        <authorList>
            <person name="Carlton J.M."/>
            <person name="Hirt R.P."/>
            <person name="Silva J.C."/>
            <person name="Delcher A.L."/>
            <person name="Schatz M."/>
            <person name="Zhao Q."/>
            <person name="Wortman J.R."/>
            <person name="Bidwell S.L."/>
            <person name="Alsmark U.C.M."/>
            <person name="Besteiro S."/>
            <person name="Sicheritz-Ponten T."/>
            <person name="Noel C.J."/>
            <person name="Dacks J.B."/>
            <person name="Foster P.G."/>
            <person name="Simillion C."/>
            <person name="Van de Peer Y."/>
            <person name="Miranda-Saavedra D."/>
            <person name="Barton G.J."/>
            <person name="Westrop G.D."/>
            <person name="Mueller S."/>
            <person name="Dessi D."/>
            <person name="Fiori P.L."/>
            <person name="Ren Q."/>
            <person name="Paulsen I."/>
            <person name="Zhang H."/>
            <person name="Bastida-Corcuera F.D."/>
            <person name="Simoes-Barbosa A."/>
            <person name="Brown M.T."/>
            <person name="Hayes R.D."/>
            <person name="Mukherjee M."/>
            <person name="Okumura C.Y."/>
            <person name="Schneider R."/>
            <person name="Smith A.J."/>
            <person name="Vanacova S."/>
            <person name="Villalvazo M."/>
            <person name="Haas B.J."/>
            <person name="Pertea M."/>
            <person name="Feldblyum T.V."/>
            <person name="Utterback T.R."/>
            <person name="Shu C.L."/>
            <person name="Osoegawa K."/>
            <person name="de Jong P.J."/>
            <person name="Hrdy I."/>
            <person name="Horvathova L."/>
            <person name="Zubacova Z."/>
            <person name="Dolezal P."/>
            <person name="Malik S.B."/>
            <person name="Logsdon J.M. Jr."/>
            <person name="Henze K."/>
            <person name="Gupta A."/>
            <person name="Wang C.C."/>
            <person name="Dunne R.L."/>
            <person name="Upcroft J.A."/>
            <person name="Upcroft P."/>
            <person name="White O."/>
            <person name="Salzberg S.L."/>
            <person name="Tang P."/>
            <person name="Chiu C.-H."/>
            <person name="Lee Y.-S."/>
            <person name="Embley T.M."/>
            <person name="Coombs G.H."/>
            <person name="Mottram J.C."/>
            <person name="Tachezy J."/>
            <person name="Fraser-Liggett C.M."/>
            <person name="Johnson P.J."/>
        </authorList>
    </citation>
    <scope>NUCLEOTIDE SEQUENCE [LARGE SCALE GENOMIC DNA]</scope>
    <source>
        <strain evidence="1">G3</strain>
    </source>
</reference>
<accession>A2DIV8</accession>
<dbReference type="RefSeq" id="XP_001580707.1">
    <property type="nucleotide sequence ID" value="XM_001580657.1"/>
</dbReference>
<sequence length="181" mass="20927">MLALTLLSYRTYKKPITKTELELAEVNPVNLERDYTTSNLESIVDQVVNDFNLERDKVSNYFRCSKYASLAKQLFNRIDFDLQSNGNKLVSLSGTVMKIIKNGNEYRVVCRKAGISAQVERIAYKLSPKTQQWERYDVLPFFKYIHFMIKSWEPLTGDQITSIYNQLNSMIAGTLNAYKAI</sequence>
<protein>
    <submittedName>
        <fullName evidence="1">Uncharacterized protein</fullName>
    </submittedName>
</protein>
<dbReference type="Proteomes" id="UP000001542">
    <property type="component" value="Unassembled WGS sequence"/>
</dbReference>
<evidence type="ECO:0000313" key="1">
    <source>
        <dbReference type="EMBL" id="EAY19721.1"/>
    </source>
</evidence>
<organism evidence="1 2">
    <name type="scientific">Trichomonas vaginalis (strain ATCC PRA-98 / G3)</name>
    <dbReference type="NCBI Taxonomy" id="412133"/>
    <lineage>
        <taxon>Eukaryota</taxon>
        <taxon>Metamonada</taxon>
        <taxon>Parabasalia</taxon>
        <taxon>Trichomonadida</taxon>
        <taxon>Trichomonadidae</taxon>
        <taxon>Trichomonas</taxon>
    </lineage>
</organism>
<keyword evidence="2" id="KW-1185">Reference proteome</keyword>
<dbReference type="VEuPathDB" id="TrichDB:TVAGG3_0561920"/>
<dbReference type="AlphaFoldDB" id="A2DIV8"/>
<dbReference type="KEGG" id="tva:5465250"/>
<name>A2DIV8_TRIV3</name>